<reference evidence="1 2" key="1">
    <citation type="submission" date="2016-11" db="EMBL/GenBank/DDBJ databases">
        <authorList>
            <person name="Jaros S."/>
            <person name="Januszkiewicz K."/>
            <person name="Wedrychowicz H."/>
        </authorList>
    </citation>
    <scope>NUCLEOTIDE SEQUENCE [LARGE SCALE GENOMIC DNA]</scope>
    <source>
        <strain evidence="1 2">DSM 46144</strain>
    </source>
</reference>
<dbReference type="STRING" id="134849.SAMN05443668_102688"/>
<keyword evidence="2" id="KW-1185">Reference proteome</keyword>
<accession>A0A1M7NK22</accession>
<name>A0A1M7NK22_9ACTN</name>
<sequence>MKLSQERLAHLLGGEDPLSAPLISSWERANDPVVPPEGRLRAYARLFATERSVPEGRLLEEEELTPNERERVIDLEHELLALRRDALAPVAVPVAEWASAIVEPPVAKKLGRGTWRFENERPVAIVASELPVAERPAYADSYSPDYVEMYRYADLDAMVELYGHIRATNPQNTRIRFRSRNTLTPDDFSSHLVLLGGVDWNPVTRALLDRLELPIRQVSSADRAEGAYFEVNEGGDRHRYSATVAPVGEGMELREDVGLFYRGPNPFNRHRTLTICNAMYGRGTLGAVRALTDAWFRDRNEEFLEERFGDAEEFCLLVRVPVFEGHTVTPDWTVPETRLFEWARGRRNGGADQ</sequence>
<organism evidence="1 2">
    <name type="scientific">Cryptosporangium aurantiacum</name>
    <dbReference type="NCBI Taxonomy" id="134849"/>
    <lineage>
        <taxon>Bacteria</taxon>
        <taxon>Bacillati</taxon>
        <taxon>Actinomycetota</taxon>
        <taxon>Actinomycetes</taxon>
        <taxon>Cryptosporangiales</taxon>
        <taxon>Cryptosporangiaceae</taxon>
        <taxon>Cryptosporangium</taxon>
    </lineage>
</organism>
<evidence type="ECO:0000313" key="1">
    <source>
        <dbReference type="EMBL" id="SHN04224.1"/>
    </source>
</evidence>
<proteinExistence type="predicted"/>
<dbReference type="EMBL" id="FRCS01000002">
    <property type="protein sequence ID" value="SHN04224.1"/>
    <property type="molecule type" value="Genomic_DNA"/>
</dbReference>
<dbReference type="Proteomes" id="UP000184440">
    <property type="component" value="Unassembled WGS sequence"/>
</dbReference>
<evidence type="ECO:0000313" key="2">
    <source>
        <dbReference type="Proteomes" id="UP000184440"/>
    </source>
</evidence>
<gene>
    <name evidence="1" type="ORF">SAMN05443668_102688</name>
</gene>
<dbReference type="AlphaFoldDB" id="A0A1M7NK22"/>
<protein>
    <submittedName>
        <fullName evidence="1">Uncharacterized protein</fullName>
    </submittedName>
</protein>